<keyword evidence="9" id="KW-0547">Nucleotide-binding</keyword>
<evidence type="ECO:0000259" key="7">
    <source>
        <dbReference type="PROSITE" id="PS50109"/>
    </source>
</evidence>
<dbReference type="SMART" id="SM00448">
    <property type="entry name" value="REC"/>
    <property type="match status" value="1"/>
</dbReference>
<reference evidence="9" key="1">
    <citation type="submission" date="2022-01" db="EMBL/GenBank/DDBJ databases">
        <authorList>
            <person name="Jo J.-H."/>
            <person name="Im W.-T."/>
        </authorList>
    </citation>
    <scope>NUCLEOTIDE SEQUENCE</scope>
    <source>
        <strain evidence="9">XY25</strain>
    </source>
</reference>
<keyword evidence="6" id="KW-0812">Transmembrane</keyword>
<dbReference type="EMBL" id="JAKLTN010000002">
    <property type="protein sequence ID" value="MCG2578417.1"/>
    <property type="molecule type" value="Genomic_DNA"/>
</dbReference>
<feature type="transmembrane region" description="Helical" evidence="6">
    <location>
        <begin position="177"/>
        <end position="197"/>
    </location>
</feature>
<dbReference type="PROSITE" id="PS50109">
    <property type="entry name" value="HIS_KIN"/>
    <property type="match status" value="1"/>
</dbReference>
<evidence type="ECO:0000313" key="9">
    <source>
        <dbReference type="EMBL" id="MCG2578417.1"/>
    </source>
</evidence>
<evidence type="ECO:0000256" key="2">
    <source>
        <dbReference type="ARBA" id="ARBA00012438"/>
    </source>
</evidence>
<dbReference type="Pfam" id="PF00072">
    <property type="entry name" value="Response_reg"/>
    <property type="match status" value="1"/>
</dbReference>
<evidence type="ECO:0000256" key="4">
    <source>
        <dbReference type="ARBA" id="ARBA00023012"/>
    </source>
</evidence>
<dbReference type="InterPro" id="IPR011006">
    <property type="entry name" value="CheY-like_superfamily"/>
</dbReference>
<accession>A0ABS9K5H1</accession>
<dbReference type="InterPro" id="IPR036890">
    <property type="entry name" value="HATPase_C_sf"/>
</dbReference>
<feature type="domain" description="Response regulatory" evidence="8">
    <location>
        <begin position="489"/>
        <end position="609"/>
    </location>
</feature>
<feature type="domain" description="Histidine kinase" evidence="7">
    <location>
        <begin position="238"/>
        <end position="460"/>
    </location>
</feature>
<dbReference type="CDD" id="cd00082">
    <property type="entry name" value="HisKA"/>
    <property type="match status" value="1"/>
</dbReference>
<dbReference type="PANTHER" id="PTHR45339:SF1">
    <property type="entry name" value="HYBRID SIGNAL TRANSDUCTION HISTIDINE KINASE J"/>
    <property type="match status" value="1"/>
</dbReference>
<dbReference type="Gene3D" id="1.10.287.130">
    <property type="match status" value="1"/>
</dbReference>
<dbReference type="Gene3D" id="3.40.50.2300">
    <property type="match status" value="1"/>
</dbReference>
<dbReference type="InterPro" id="IPR036097">
    <property type="entry name" value="HisK_dim/P_sf"/>
</dbReference>
<organism evidence="9 10">
    <name type="scientific">Dechloromonas hankyongensis</name>
    <dbReference type="NCBI Taxonomy" id="2908002"/>
    <lineage>
        <taxon>Bacteria</taxon>
        <taxon>Pseudomonadati</taxon>
        <taxon>Pseudomonadota</taxon>
        <taxon>Betaproteobacteria</taxon>
        <taxon>Rhodocyclales</taxon>
        <taxon>Azonexaceae</taxon>
        <taxon>Dechloromonas</taxon>
    </lineage>
</organism>
<evidence type="ECO:0000259" key="8">
    <source>
        <dbReference type="PROSITE" id="PS50110"/>
    </source>
</evidence>
<dbReference type="InterPro" id="IPR004358">
    <property type="entry name" value="Sig_transdc_His_kin-like_C"/>
</dbReference>
<dbReference type="Pfam" id="PF00512">
    <property type="entry name" value="HisKA"/>
    <property type="match status" value="1"/>
</dbReference>
<feature type="transmembrane region" description="Helical" evidence="6">
    <location>
        <begin position="127"/>
        <end position="148"/>
    </location>
</feature>
<evidence type="ECO:0000256" key="3">
    <source>
        <dbReference type="ARBA" id="ARBA00022553"/>
    </source>
</evidence>
<keyword evidence="9" id="KW-0067">ATP-binding</keyword>
<dbReference type="SUPFAM" id="SSF55874">
    <property type="entry name" value="ATPase domain of HSP90 chaperone/DNA topoisomerase II/histidine kinase"/>
    <property type="match status" value="1"/>
</dbReference>
<evidence type="ECO:0000313" key="10">
    <source>
        <dbReference type="Proteomes" id="UP001165384"/>
    </source>
</evidence>
<dbReference type="SMART" id="SM00388">
    <property type="entry name" value="HisKA"/>
    <property type="match status" value="1"/>
</dbReference>
<feature type="transmembrane region" description="Helical" evidence="6">
    <location>
        <begin position="36"/>
        <end position="54"/>
    </location>
</feature>
<dbReference type="CDD" id="cd16922">
    <property type="entry name" value="HATPase_EvgS-ArcB-TorS-like"/>
    <property type="match status" value="1"/>
</dbReference>
<comment type="caution">
    <text evidence="9">The sequence shown here is derived from an EMBL/GenBank/DDBJ whole genome shotgun (WGS) entry which is preliminary data.</text>
</comment>
<dbReference type="SUPFAM" id="SSF47384">
    <property type="entry name" value="Homodimeric domain of signal transducing histidine kinase"/>
    <property type="match status" value="1"/>
</dbReference>
<protein>
    <recommendedName>
        <fullName evidence="2">histidine kinase</fullName>
        <ecNumber evidence="2">2.7.13.3</ecNumber>
    </recommendedName>
</protein>
<evidence type="ECO:0000256" key="1">
    <source>
        <dbReference type="ARBA" id="ARBA00000085"/>
    </source>
</evidence>
<dbReference type="PROSITE" id="PS50110">
    <property type="entry name" value="RESPONSE_REGULATORY"/>
    <property type="match status" value="1"/>
</dbReference>
<dbReference type="InterPro" id="IPR003661">
    <property type="entry name" value="HisK_dim/P_dom"/>
</dbReference>
<dbReference type="Pfam" id="PF02518">
    <property type="entry name" value="HATPase_c"/>
    <property type="match status" value="1"/>
</dbReference>
<keyword evidence="3 5" id="KW-0597">Phosphoprotein</keyword>
<feature type="transmembrane region" description="Helical" evidence="6">
    <location>
        <begin position="60"/>
        <end position="79"/>
    </location>
</feature>
<keyword evidence="4" id="KW-0902">Two-component regulatory system</keyword>
<feature type="modified residue" description="4-aspartylphosphate" evidence="5">
    <location>
        <position position="539"/>
    </location>
</feature>
<dbReference type="PRINTS" id="PR00344">
    <property type="entry name" value="BCTRLSENSOR"/>
</dbReference>
<dbReference type="SUPFAM" id="SSF52172">
    <property type="entry name" value="CheY-like"/>
    <property type="match status" value="1"/>
</dbReference>
<dbReference type="GO" id="GO:0005524">
    <property type="term" value="F:ATP binding"/>
    <property type="evidence" value="ECO:0007669"/>
    <property type="project" value="UniProtKB-KW"/>
</dbReference>
<comment type="catalytic activity">
    <reaction evidence="1">
        <text>ATP + protein L-histidine = ADP + protein N-phospho-L-histidine.</text>
        <dbReference type="EC" id="2.7.13.3"/>
    </reaction>
</comment>
<feature type="transmembrane region" description="Helical" evidence="6">
    <location>
        <begin position="100"/>
        <end position="121"/>
    </location>
</feature>
<keyword evidence="6" id="KW-1133">Transmembrane helix</keyword>
<dbReference type="SMART" id="SM00387">
    <property type="entry name" value="HATPase_c"/>
    <property type="match status" value="1"/>
</dbReference>
<dbReference type="InterPro" id="IPR005467">
    <property type="entry name" value="His_kinase_dom"/>
</dbReference>
<keyword evidence="6" id="KW-0472">Membrane</keyword>
<name>A0ABS9K5H1_9RHOO</name>
<evidence type="ECO:0000256" key="6">
    <source>
        <dbReference type="SAM" id="Phobius"/>
    </source>
</evidence>
<dbReference type="Gene3D" id="3.30.565.10">
    <property type="entry name" value="Histidine kinase-like ATPase, C-terminal domain"/>
    <property type="match status" value="1"/>
</dbReference>
<dbReference type="InterPro" id="IPR001789">
    <property type="entry name" value="Sig_transdc_resp-reg_receiver"/>
</dbReference>
<dbReference type="Proteomes" id="UP001165384">
    <property type="component" value="Unassembled WGS sequence"/>
</dbReference>
<keyword evidence="10" id="KW-1185">Reference proteome</keyword>
<evidence type="ECO:0000256" key="5">
    <source>
        <dbReference type="PROSITE-ProRule" id="PRU00169"/>
    </source>
</evidence>
<dbReference type="InterPro" id="IPR003594">
    <property type="entry name" value="HATPase_dom"/>
</dbReference>
<dbReference type="PANTHER" id="PTHR45339">
    <property type="entry name" value="HYBRID SIGNAL TRANSDUCTION HISTIDINE KINASE J"/>
    <property type="match status" value="1"/>
</dbReference>
<proteinExistence type="predicted"/>
<dbReference type="EC" id="2.7.13.3" evidence="2"/>
<dbReference type="CDD" id="cd17546">
    <property type="entry name" value="REC_hyHK_CKI1_RcsC-like"/>
    <property type="match status" value="1"/>
</dbReference>
<sequence>MTESPRQVPSASSRPAAFATDDVDLEKTRLLFRNTGLAQAVVAINACLLLYLIGGLHPPTWAIVWWGLAVSVAAARYGLARRFFAVSPEAGAVALWQRRAIAATFGAALLWSAGGVAMMLVEPGYTRLLVALVLAGMVSGAVPLLSAVPRAFRSYAVPVMGAIILTASFDFHGAGDWILAAVSTLYLIAALQSSRFFHERLDSSLRLAAQMRQMAEELEHALHGTEAANQAKSQFLATMSHEIRTPMNGILGTAQLLMMPDLQESERQDYLRVIVNSGQTLMALLNDILDLSKIEAGRVELEALPFVPAHLLDEMAMLFGEEARSKDLQLDVHWAGDADACFTADPVRLRQMLSNLVGNAIKFTARGGVILAGKVLSSDADGVVLEFTVTDTGIGIPADKLPLLFQPFSQVDASTTRHYGGTGLGLSIVRNLVDLMGGEVGIDSCEGEGTRVRFTIRAGMVGSDVERRRTPRLAPVAAGGDVPAGRALRVLVVDDNATNRKVVGAMLSKLGFHSDMAHDGAEAVRRVTAGEAPDVLLMDCQMPIMDGFEATARIRRWEAEQGRSPLPIIALTAGAFAEDRERCVAAGMTDFLTKPVDLNLLGAMLHSLPEGR</sequence>
<gene>
    <name evidence="9" type="ORF">LZ012_15590</name>
</gene>
<dbReference type="RefSeq" id="WP_275711746.1">
    <property type="nucleotide sequence ID" value="NZ_JAKLTN010000002.1"/>
</dbReference>